<comment type="caution">
    <text evidence="1">The sequence shown here is derived from an EMBL/GenBank/DDBJ whole genome shotgun (WGS) entry which is preliminary data.</text>
</comment>
<name>I4EHX4_9BACT</name>
<accession>I4EHX4</accession>
<dbReference type="RefSeq" id="WP_008478356.1">
    <property type="nucleotide sequence ID" value="NZ_CAGS01000259.1"/>
</dbReference>
<dbReference type="Proteomes" id="UP000004221">
    <property type="component" value="Unassembled WGS sequence"/>
</dbReference>
<sequence length="143" mass="15481">MQPVLKLRVLDIIRVAQEAGVYLAVHSDRGASRFGFHLYSVHGLQTGIYGIPIYLRADDLLSLSTGEALERIFQGLGIPAERALCVTALPGTSICALPAPDAPVEVLFRPHELALLKLLAWEVAQGRRDPHGVEDSIASSESE</sequence>
<proteinExistence type="predicted"/>
<keyword evidence="2" id="KW-1185">Reference proteome</keyword>
<protein>
    <submittedName>
        <fullName evidence="1">Uncharacterized protein</fullName>
    </submittedName>
</protein>
<reference evidence="1 2" key="1">
    <citation type="journal article" date="2012" name="ISME J.">
        <title>Nitrification expanded: discovery, physiology and genomics of a nitrite-oxidizing bacterium from the phylum Chloroflexi.</title>
        <authorList>
            <person name="Sorokin D.Y."/>
            <person name="Lucker S."/>
            <person name="Vejmelkova D."/>
            <person name="Kostrikina N.A."/>
            <person name="Kleerebezem R."/>
            <person name="Rijpstra W.I."/>
            <person name="Damste J.S."/>
            <person name="Le Paslier D."/>
            <person name="Muyzer G."/>
            <person name="Wagner M."/>
            <person name="van Loosdrecht M.C."/>
            <person name="Daims H."/>
        </authorList>
    </citation>
    <scope>NUCLEOTIDE SEQUENCE [LARGE SCALE GENOMIC DNA]</scope>
    <source>
        <strain evidence="2">none</strain>
    </source>
</reference>
<organism evidence="1 2">
    <name type="scientific">Nitrolancea hollandica Lb</name>
    <dbReference type="NCBI Taxonomy" id="1129897"/>
    <lineage>
        <taxon>Bacteria</taxon>
        <taxon>Pseudomonadati</taxon>
        <taxon>Thermomicrobiota</taxon>
        <taxon>Thermomicrobia</taxon>
        <taxon>Sphaerobacterales</taxon>
        <taxon>Sphaerobacterineae</taxon>
        <taxon>Sphaerobacteraceae</taxon>
        <taxon>Nitrolancea</taxon>
    </lineage>
</organism>
<dbReference type="EMBL" id="CAGS01000259">
    <property type="protein sequence ID" value="CCF84286.1"/>
    <property type="molecule type" value="Genomic_DNA"/>
</dbReference>
<dbReference type="AlphaFoldDB" id="I4EHX4"/>
<evidence type="ECO:0000313" key="1">
    <source>
        <dbReference type="EMBL" id="CCF84286.1"/>
    </source>
</evidence>
<gene>
    <name evidence="1" type="ORF">NITHO_3310003</name>
</gene>
<evidence type="ECO:0000313" key="2">
    <source>
        <dbReference type="Proteomes" id="UP000004221"/>
    </source>
</evidence>